<organism evidence="2 3">
    <name type="scientific">Danionella cerebrum</name>
    <dbReference type="NCBI Taxonomy" id="2873325"/>
    <lineage>
        <taxon>Eukaryota</taxon>
        <taxon>Metazoa</taxon>
        <taxon>Chordata</taxon>
        <taxon>Craniata</taxon>
        <taxon>Vertebrata</taxon>
        <taxon>Euteleostomi</taxon>
        <taxon>Actinopterygii</taxon>
        <taxon>Neopterygii</taxon>
        <taxon>Teleostei</taxon>
        <taxon>Ostariophysi</taxon>
        <taxon>Cypriniformes</taxon>
        <taxon>Danionidae</taxon>
        <taxon>Danioninae</taxon>
        <taxon>Danionella</taxon>
    </lineage>
</organism>
<protein>
    <submittedName>
        <fullName evidence="2">Uncharacterized protein</fullName>
    </submittedName>
</protein>
<feature type="compositionally biased region" description="Basic and acidic residues" evidence="1">
    <location>
        <begin position="524"/>
        <end position="534"/>
    </location>
</feature>
<dbReference type="AlphaFoldDB" id="A0A553QWS6"/>
<feature type="compositionally biased region" description="Basic residues" evidence="1">
    <location>
        <begin position="1"/>
        <end position="11"/>
    </location>
</feature>
<feature type="region of interest" description="Disordered" evidence="1">
    <location>
        <begin position="1"/>
        <end position="24"/>
    </location>
</feature>
<evidence type="ECO:0000313" key="3">
    <source>
        <dbReference type="Proteomes" id="UP000316079"/>
    </source>
</evidence>
<feature type="region of interest" description="Disordered" evidence="1">
    <location>
        <begin position="139"/>
        <end position="279"/>
    </location>
</feature>
<evidence type="ECO:0000313" key="2">
    <source>
        <dbReference type="EMBL" id="TRY94256.1"/>
    </source>
</evidence>
<dbReference type="Proteomes" id="UP000316079">
    <property type="component" value="Unassembled WGS sequence"/>
</dbReference>
<sequence length="580" mass="63611">MKGGRTAHHPGKGSSWRPPRSSFGDHFLSRLDEVITQPYTSKAQATSRSRTKHDLIFEKRISPAPFHLPWRNNRIVPAAGPALNGGNANGSVSSRMQHSKNVDNGLFVDPSFLQTKEPMPSAKTRLANVLSQMNMFRTPETQKNSLNSKTSASNVESGQERGRSGEDIIQQSYTGSATWFPPYNPYRQEGAHMSSLDSDEDQEQSLNDSENESQRKSQLDDTEIESKTETGSDPETEIDTDTERASETEIEPGVEGSKDSSSEEVSNGIQSVQSGDSRMAPSLVSLQSIQKSTTVESMKSRGDHNEILSSSLTESYTPDPDLSFKTMSSFIVASSSVMRSLDFDKLPPIDEEGEMTGGSSSSSEGGRKFKGVPVVRKGILKGGLDKNLKISGRKKRIRLVVDREYETSSTGEESAPESQRNRLCNVNSHGNINGNIFLSQNGSIIRTRRPTQTNNIKLNSPIRLGKHFKKLDKLAVTQEERIPLNSPTISGASVGEQTLTTRPSSGSLASSTTGPDSIASKSNLVKERGERTQVVDEQESTADNQEVRDVSGSQSDRTQSDEEELWMGPWNNLHIPMTKL</sequence>
<feature type="region of interest" description="Disordered" evidence="1">
    <location>
        <begin position="485"/>
        <end position="580"/>
    </location>
</feature>
<feature type="compositionally biased region" description="Basic and acidic residues" evidence="1">
    <location>
        <begin position="212"/>
        <end position="230"/>
    </location>
</feature>
<feature type="compositionally biased region" description="Polar residues" evidence="1">
    <location>
        <begin position="139"/>
        <end position="157"/>
    </location>
</feature>
<feature type="compositionally biased region" description="Polar residues" evidence="1">
    <location>
        <begin position="485"/>
        <end position="523"/>
    </location>
</feature>
<reference evidence="2 3" key="1">
    <citation type="journal article" date="2019" name="Sci. Data">
        <title>Hybrid genome assembly and annotation of Danionella translucida.</title>
        <authorList>
            <person name="Kadobianskyi M."/>
            <person name="Schulze L."/>
            <person name="Schuelke M."/>
            <person name="Judkewitz B."/>
        </authorList>
    </citation>
    <scope>NUCLEOTIDE SEQUENCE [LARGE SCALE GENOMIC DNA]</scope>
    <source>
        <strain evidence="2 3">Bolton</strain>
    </source>
</reference>
<comment type="caution">
    <text evidence="2">The sequence shown here is derived from an EMBL/GenBank/DDBJ whole genome shotgun (WGS) entry which is preliminary data.</text>
</comment>
<name>A0A553QWS6_9TELE</name>
<proteinExistence type="predicted"/>
<dbReference type="OrthoDB" id="10029135at2759"/>
<gene>
    <name evidence="2" type="ORF">DNTS_025325</name>
</gene>
<dbReference type="EMBL" id="SRMA01025465">
    <property type="protein sequence ID" value="TRY94256.1"/>
    <property type="molecule type" value="Genomic_DNA"/>
</dbReference>
<accession>A0A553QWS6</accession>
<feature type="compositionally biased region" description="Polar residues" evidence="1">
    <location>
        <begin position="263"/>
        <end position="276"/>
    </location>
</feature>
<evidence type="ECO:0000256" key="1">
    <source>
        <dbReference type="SAM" id="MobiDB-lite"/>
    </source>
</evidence>
<feature type="region of interest" description="Disordered" evidence="1">
    <location>
        <begin position="346"/>
        <end position="369"/>
    </location>
</feature>
<keyword evidence="3" id="KW-1185">Reference proteome</keyword>